<feature type="compositionally biased region" description="Polar residues" evidence="12">
    <location>
        <begin position="82"/>
        <end position="93"/>
    </location>
</feature>
<keyword evidence="14" id="KW-1185">Reference proteome</keyword>
<sequence length="579" mass="64925">MSDRASNGTSGIRKRLQDHWGKFEYNKSRKIENASDGLVTGADGNAPEVIDLTSDREVDDGTDTSETDISGGDSSGGTTNSPSTVAENMVDQGSSGEEVTFPFRLIKSEIYDKTTTSEHFITLEQIFGHPDLSQSWLFSFQYELDYILPMFHEETRITIVAQKGTILPVTQFTPQVSTLLKRMKTLLVYMPPYACHHSKMIVNQYKNGDCQIFIPSNNFTSAETNIPQQIVWCGPRLKPILGKPQSSLFGSSLLTYLKGYRLDLTTLISALEELDFKQLDDSGTDFVFAHPEVATSGLALLNDRLQNQHHAHKRENYMHHYLCQVSTIGSPVKAGLRTPGNLFTHLMIPLFSGLLDPKTNSKTHTGRKIYELPDLKERLDANKIKTYIIYPTDQEIRKCPMGYMAGGWFHHHWMRNETTKKLYMTLKNWSVFYKLQPAAGSLRGSTPSHTKFYMKSTTSSLNSVPFEEVDWLLFTTGNLSFNAWGSPSSKPRNYEVGVLLTPRGGTKITVSSAEELVYGKFNGLGTVLGGLQLRNIKKVCVMVPFNISPAPYSYSDDSFCISSTYKELDTHGHSHQPQD</sequence>
<evidence type="ECO:0000256" key="3">
    <source>
        <dbReference type="ARBA" id="ARBA00022722"/>
    </source>
</evidence>
<evidence type="ECO:0000256" key="9">
    <source>
        <dbReference type="PIRSR" id="PIRSR610347-1"/>
    </source>
</evidence>
<dbReference type="PANTHER" id="PTHR12415:SF0">
    <property type="entry name" value="TYROSYL-DNA PHOSPHODIESTERASE 1"/>
    <property type="match status" value="1"/>
</dbReference>
<dbReference type="GO" id="GO:0017005">
    <property type="term" value="F:3'-tyrosyl-DNA phosphodiesterase activity"/>
    <property type="evidence" value="ECO:0007669"/>
    <property type="project" value="TreeGrafter"/>
</dbReference>
<dbReference type="OrthoDB" id="47785at2759"/>
<keyword evidence="3" id="KW-0540">Nuclease</keyword>
<comment type="similarity">
    <text evidence="2">Belongs to the tyrosyl-DNA phosphodiesterase family.</text>
</comment>
<evidence type="ECO:0000313" key="14">
    <source>
        <dbReference type="Proteomes" id="UP000189911"/>
    </source>
</evidence>
<comment type="subcellular location">
    <subcellularLocation>
        <location evidence="1">Nucleus</location>
    </subcellularLocation>
</comment>
<evidence type="ECO:0000313" key="13">
    <source>
        <dbReference type="EMBL" id="SCU99589.1"/>
    </source>
</evidence>
<evidence type="ECO:0000256" key="2">
    <source>
        <dbReference type="ARBA" id="ARBA00010205"/>
    </source>
</evidence>
<feature type="site" description="Interaction with DNA" evidence="11">
    <location>
        <position position="480"/>
    </location>
</feature>
<dbReference type="GO" id="GO:0006281">
    <property type="term" value="P:DNA repair"/>
    <property type="evidence" value="ECO:0007669"/>
    <property type="project" value="UniProtKB-KW"/>
</dbReference>
<dbReference type="EMBL" id="LT598452">
    <property type="protein sequence ID" value="SCU99589.1"/>
    <property type="molecule type" value="Genomic_DNA"/>
</dbReference>
<feature type="region of interest" description="Disordered" evidence="12">
    <location>
        <begin position="25"/>
        <end position="93"/>
    </location>
</feature>
<evidence type="ECO:0000256" key="6">
    <source>
        <dbReference type="ARBA" id="ARBA00022839"/>
    </source>
</evidence>
<keyword evidence="5" id="KW-0378">Hydrolase</keyword>
<keyword evidence="8" id="KW-0539">Nucleus</keyword>
<keyword evidence="6" id="KW-0269">Exonuclease</keyword>
<feature type="binding site" evidence="10">
    <location>
        <position position="451"/>
    </location>
    <ligand>
        <name>substrate</name>
    </ligand>
</feature>
<dbReference type="Gene3D" id="3.30.870.10">
    <property type="entry name" value="Endonuclease Chain A"/>
    <property type="match status" value="2"/>
</dbReference>
<dbReference type="Pfam" id="PF06087">
    <property type="entry name" value="Tyr-DNA_phospho"/>
    <property type="match status" value="1"/>
</dbReference>
<evidence type="ECO:0000256" key="7">
    <source>
        <dbReference type="ARBA" id="ARBA00023204"/>
    </source>
</evidence>
<feature type="binding site" evidence="10">
    <location>
        <position position="199"/>
    </location>
    <ligand>
        <name>substrate</name>
    </ligand>
</feature>
<keyword evidence="4" id="KW-0227">DNA damage</keyword>
<dbReference type="GO" id="GO:0003690">
    <property type="term" value="F:double-stranded DNA binding"/>
    <property type="evidence" value="ECO:0007669"/>
    <property type="project" value="TreeGrafter"/>
</dbReference>
<organism evidence="13 14">
    <name type="scientific">Lachancea nothofagi CBS 11611</name>
    <dbReference type="NCBI Taxonomy" id="1266666"/>
    <lineage>
        <taxon>Eukaryota</taxon>
        <taxon>Fungi</taxon>
        <taxon>Dikarya</taxon>
        <taxon>Ascomycota</taxon>
        <taxon>Saccharomycotina</taxon>
        <taxon>Saccharomycetes</taxon>
        <taxon>Saccharomycetales</taxon>
        <taxon>Saccharomycetaceae</taxon>
        <taxon>Lachancea</taxon>
    </lineage>
</organism>
<dbReference type="InterPro" id="IPR010347">
    <property type="entry name" value="Tdp1"/>
</dbReference>
<evidence type="ECO:0000256" key="5">
    <source>
        <dbReference type="ARBA" id="ARBA00022801"/>
    </source>
</evidence>
<keyword evidence="7" id="KW-0234">DNA repair</keyword>
<dbReference type="SUPFAM" id="SSF56024">
    <property type="entry name" value="Phospholipase D/nuclease"/>
    <property type="match status" value="2"/>
</dbReference>
<dbReference type="AlphaFoldDB" id="A0A1G4K6W5"/>
<accession>A0A1G4K6W5</accession>
<protein>
    <submittedName>
        <fullName evidence="13">LANO_0F02520g1_1</fullName>
    </submittedName>
</protein>
<feature type="active site" description="Proton donor/acceptor" evidence="9">
    <location>
        <position position="449"/>
    </location>
</feature>
<dbReference type="Proteomes" id="UP000189911">
    <property type="component" value="Chromosome F"/>
</dbReference>
<evidence type="ECO:0000256" key="8">
    <source>
        <dbReference type="ARBA" id="ARBA00023242"/>
    </source>
</evidence>
<feature type="compositionally biased region" description="Low complexity" evidence="12">
    <location>
        <begin position="67"/>
        <end position="81"/>
    </location>
</feature>
<dbReference type="GO" id="GO:0004527">
    <property type="term" value="F:exonuclease activity"/>
    <property type="evidence" value="ECO:0007669"/>
    <property type="project" value="UniProtKB-KW"/>
</dbReference>
<evidence type="ECO:0000256" key="4">
    <source>
        <dbReference type="ARBA" id="ARBA00022763"/>
    </source>
</evidence>
<feature type="compositionally biased region" description="Acidic residues" evidence="12">
    <location>
        <begin position="57"/>
        <end position="66"/>
    </location>
</feature>
<name>A0A1G4K6W5_9SACH</name>
<evidence type="ECO:0000256" key="10">
    <source>
        <dbReference type="PIRSR" id="PIRSR610347-2"/>
    </source>
</evidence>
<dbReference type="GO" id="GO:0005634">
    <property type="term" value="C:nucleus"/>
    <property type="evidence" value="ECO:0007669"/>
    <property type="project" value="UniProtKB-SubCell"/>
</dbReference>
<dbReference type="GO" id="GO:0003697">
    <property type="term" value="F:single-stranded DNA binding"/>
    <property type="evidence" value="ECO:0007669"/>
    <property type="project" value="TreeGrafter"/>
</dbReference>
<feature type="active site" description="Nucleophile" evidence="9">
    <location>
        <position position="197"/>
    </location>
</feature>
<evidence type="ECO:0000256" key="12">
    <source>
        <dbReference type="SAM" id="MobiDB-lite"/>
    </source>
</evidence>
<dbReference type="PANTHER" id="PTHR12415">
    <property type="entry name" value="TYROSYL-DNA PHOSPHODIESTERASE 1"/>
    <property type="match status" value="1"/>
</dbReference>
<evidence type="ECO:0000256" key="1">
    <source>
        <dbReference type="ARBA" id="ARBA00004123"/>
    </source>
</evidence>
<evidence type="ECO:0000256" key="11">
    <source>
        <dbReference type="PIRSR" id="PIRSR610347-3"/>
    </source>
</evidence>
<proteinExistence type="inferred from homology"/>
<reference evidence="14" key="1">
    <citation type="submission" date="2016-03" db="EMBL/GenBank/DDBJ databases">
        <authorList>
            <person name="Devillers Hugo."/>
        </authorList>
    </citation>
    <scope>NUCLEOTIDE SEQUENCE [LARGE SCALE GENOMIC DNA]</scope>
</reference>
<gene>
    <name evidence="13" type="ORF">LANO_0F02520G</name>
</gene>